<dbReference type="AlphaFoldDB" id="X1GIB8"/>
<name>X1GIB8_9ZZZZ</name>
<evidence type="ECO:0008006" key="3">
    <source>
        <dbReference type="Google" id="ProtNLM"/>
    </source>
</evidence>
<protein>
    <recommendedName>
        <fullName evidence="3">Cardiolipin synthase N-terminal domain-containing protein</fullName>
    </recommendedName>
</protein>
<accession>X1GIB8</accession>
<keyword evidence="1" id="KW-1133">Transmembrane helix</keyword>
<keyword evidence="1" id="KW-0812">Transmembrane</keyword>
<comment type="caution">
    <text evidence="2">The sequence shown here is derived from an EMBL/GenBank/DDBJ whole genome shotgun (WGS) entry which is preliminary data.</text>
</comment>
<evidence type="ECO:0000313" key="2">
    <source>
        <dbReference type="EMBL" id="GAH41359.1"/>
    </source>
</evidence>
<sequence>MNLTVLQTYEYHMMDWWINVFGPYGWIFMVVGTVMYVGFSVLIAYYLHKDALRRGVKNSEFWLLIGLILNLFGLVLYLLVRNSYNQETESKNKERI</sequence>
<proteinExistence type="predicted"/>
<dbReference type="EMBL" id="BARU01009769">
    <property type="protein sequence ID" value="GAH41359.1"/>
    <property type="molecule type" value="Genomic_DNA"/>
</dbReference>
<reference evidence="2" key="1">
    <citation type="journal article" date="2014" name="Front. Microbiol.">
        <title>High frequency of phylogenetically diverse reductive dehalogenase-homologous genes in deep subseafloor sedimentary metagenomes.</title>
        <authorList>
            <person name="Kawai M."/>
            <person name="Futagami T."/>
            <person name="Toyoda A."/>
            <person name="Takaki Y."/>
            <person name="Nishi S."/>
            <person name="Hori S."/>
            <person name="Arai W."/>
            <person name="Tsubouchi T."/>
            <person name="Morono Y."/>
            <person name="Uchiyama I."/>
            <person name="Ito T."/>
            <person name="Fujiyama A."/>
            <person name="Inagaki F."/>
            <person name="Takami H."/>
        </authorList>
    </citation>
    <scope>NUCLEOTIDE SEQUENCE</scope>
    <source>
        <strain evidence="2">Expedition CK06-06</strain>
    </source>
</reference>
<feature type="transmembrane region" description="Helical" evidence="1">
    <location>
        <begin position="24"/>
        <end position="47"/>
    </location>
</feature>
<evidence type="ECO:0000256" key="1">
    <source>
        <dbReference type="SAM" id="Phobius"/>
    </source>
</evidence>
<keyword evidence="1" id="KW-0472">Membrane</keyword>
<gene>
    <name evidence="2" type="ORF">S03H2_18794</name>
</gene>
<feature type="transmembrane region" description="Helical" evidence="1">
    <location>
        <begin position="59"/>
        <end position="80"/>
    </location>
</feature>
<organism evidence="2">
    <name type="scientific">marine sediment metagenome</name>
    <dbReference type="NCBI Taxonomy" id="412755"/>
    <lineage>
        <taxon>unclassified sequences</taxon>
        <taxon>metagenomes</taxon>
        <taxon>ecological metagenomes</taxon>
    </lineage>
</organism>